<accession>A0AAV9UY76</accession>
<feature type="region of interest" description="Disordered" evidence="1">
    <location>
        <begin position="1"/>
        <end position="38"/>
    </location>
</feature>
<evidence type="ECO:0000256" key="1">
    <source>
        <dbReference type="SAM" id="MobiDB-lite"/>
    </source>
</evidence>
<feature type="compositionally biased region" description="Basic and acidic residues" evidence="1">
    <location>
        <begin position="69"/>
        <end position="88"/>
    </location>
</feature>
<reference evidence="2 3" key="1">
    <citation type="submission" date="2019-10" db="EMBL/GenBank/DDBJ databases">
        <authorList>
            <person name="Palmer J.M."/>
        </authorList>
    </citation>
    <scope>NUCLEOTIDE SEQUENCE [LARGE SCALE GENOMIC DNA]</scope>
    <source>
        <strain evidence="2 3">TWF730</strain>
    </source>
</reference>
<keyword evidence="3" id="KW-1185">Reference proteome</keyword>
<feature type="region of interest" description="Disordered" evidence="1">
    <location>
        <begin position="60"/>
        <end position="88"/>
    </location>
</feature>
<dbReference type="Proteomes" id="UP001373714">
    <property type="component" value="Unassembled WGS sequence"/>
</dbReference>
<evidence type="ECO:0000313" key="3">
    <source>
        <dbReference type="Proteomes" id="UP001373714"/>
    </source>
</evidence>
<dbReference type="AlphaFoldDB" id="A0AAV9UY76"/>
<evidence type="ECO:0000313" key="2">
    <source>
        <dbReference type="EMBL" id="KAK6352488.1"/>
    </source>
</evidence>
<proteinExistence type="predicted"/>
<comment type="caution">
    <text evidence="2">The sequence shown here is derived from an EMBL/GenBank/DDBJ whole genome shotgun (WGS) entry which is preliminary data.</text>
</comment>
<name>A0AAV9UY76_9PEZI</name>
<feature type="compositionally biased region" description="Acidic residues" evidence="1">
    <location>
        <begin position="20"/>
        <end position="31"/>
    </location>
</feature>
<dbReference type="EMBL" id="JAVHNS010000006">
    <property type="protein sequence ID" value="KAK6352488.1"/>
    <property type="molecule type" value="Genomic_DNA"/>
</dbReference>
<organism evidence="2 3">
    <name type="scientific">Orbilia blumenaviensis</name>
    <dbReference type="NCBI Taxonomy" id="1796055"/>
    <lineage>
        <taxon>Eukaryota</taxon>
        <taxon>Fungi</taxon>
        <taxon>Dikarya</taxon>
        <taxon>Ascomycota</taxon>
        <taxon>Pezizomycotina</taxon>
        <taxon>Orbiliomycetes</taxon>
        <taxon>Orbiliales</taxon>
        <taxon>Orbiliaceae</taxon>
        <taxon>Orbilia</taxon>
    </lineage>
</organism>
<protein>
    <submittedName>
        <fullName evidence="2">Uncharacterized protein</fullName>
    </submittedName>
</protein>
<sequence length="88" mass="10166">MFANERPMKRRRPGMLGTTAEEDGCEWEEERADTPDPMVGLEAETDWERDVIKANEADEVRRQQASGQGKDETEVKIKSEDYDFMGRL</sequence>
<gene>
    <name evidence="2" type="ORF">TWF730_009313</name>
</gene>